<dbReference type="Pfam" id="PF00004">
    <property type="entry name" value="AAA"/>
    <property type="match status" value="1"/>
</dbReference>
<dbReference type="Gene3D" id="3.40.50.300">
    <property type="entry name" value="P-loop containing nucleotide triphosphate hydrolases"/>
    <property type="match status" value="1"/>
</dbReference>
<dbReference type="InterPro" id="IPR007330">
    <property type="entry name" value="MIT_dom"/>
</dbReference>
<keyword evidence="1" id="KW-0963">Cytoplasm</keyword>
<keyword evidence="9" id="KW-1133">Transmembrane helix</keyword>
<organism evidence="11 12">
    <name type="scientific">Perca fluviatilis</name>
    <name type="common">European perch</name>
    <dbReference type="NCBI Taxonomy" id="8168"/>
    <lineage>
        <taxon>Eukaryota</taxon>
        <taxon>Metazoa</taxon>
        <taxon>Chordata</taxon>
        <taxon>Craniata</taxon>
        <taxon>Vertebrata</taxon>
        <taxon>Euteleostomi</taxon>
        <taxon>Actinopterygii</taxon>
        <taxon>Neopterygii</taxon>
        <taxon>Teleostei</taxon>
        <taxon>Neoteleostei</taxon>
        <taxon>Acanthomorphata</taxon>
        <taxon>Eupercaria</taxon>
        <taxon>Perciformes</taxon>
        <taxon>Percoidei</taxon>
        <taxon>Percidae</taxon>
        <taxon>Percinae</taxon>
        <taxon>Perca</taxon>
    </lineage>
</organism>
<dbReference type="GO" id="GO:0000226">
    <property type="term" value="P:microtubule cytoskeleton organization"/>
    <property type="evidence" value="ECO:0007669"/>
    <property type="project" value="UniProtKB-ARBA"/>
</dbReference>
<evidence type="ECO:0000256" key="1">
    <source>
        <dbReference type="ARBA" id="ARBA00022490"/>
    </source>
</evidence>
<comment type="caution">
    <text evidence="11">The sequence shown here is derived from an EMBL/GenBank/DDBJ whole genome shotgun (WGS) entry which is preliminary data.</text>
</comment>
<proteinExistence type="predicted"/>
<evidence type="ECO:0000313" key="11">
    <source>
        <dbReference type="EMBL" id="KAF1371465.1"/>
    </source>
</evidence>
<dbReference type="PANTHER" id="PTHR23074:SF86">
    <property type="entry name" value="SPASTIN"/>
    <property type="match status" value="1"/>
</dbReference>
<keyword evidence="5 9" id="KW-0472">Membrane</keyword>
<feature type="compositionally biased region" description="Low complexity" evidence="8">
    <location>
        <begin position="203"/>
        <end position="226"/>
    </location>
</feature>
<evidence type="ECO:0000313" key="12">
    <source>
        <dbReference type="Proteomes" id="UP000465112"/>
    </source>
</evidence>
<protein>
    <recommendedName>
        <fullName evidence="10">MIT domain-containing protein</fullName>
    </recommendedName>
</protein>
<keyword evidence="6" id="KW-0206">Cytoskeleton</keyword>
<dbReference type="GO" id="GO:0016887">
    <property type="term" value="F:ATP hydrolysis activity"/>
    <property type="evidence" value="ECO:0007669"/>
    <property type="project" value="InterPro"/>
</dbReference>
<dbReference type="SMART" id="SM00745">
    <property type="entry name" value="MIT"/>
    <property type="match status" value="1"/>
</dbReference>
<accession>A0A6A5DYD8</accession>
<evidence type="ECO:0000256" key="9">
    <source>
        <dbReference type="SAM" id="Phobius"/>
    </source>
</evidence>
<dbReference type="GO" id="GO:0016853">
    <property type="term" value="F:isomerase activity"/>
    <property type="evidence" value="ECO:0007669"/>
    <property type="project" value="UniProtKB-KW"/>
</dbReference>
<evidence type="ECO:0000256" key="2">
    <source>
        <dbReference type="ARBA" id="ARBA00022701"/>
    </source>
</evidence>
<evidence type="ECO:0000256" key="7">
    <source>
        <dbReference type="ARBA" id="ARBA00023235"/>
    </source>
</evidence>
<keyword evidence="12" id="KW-1185">Reference proteome</keyword>
<feature type="region of interest" description="Disordered" evidence="8">
    <location>
        <begin position="52"/>
        <end position="78"/>
    </location>
</feature>
<keyword evidence="2" id="KW-0493">Microtubule</keyword>
<dbReference type="SUPFAM" id="SSF52540">
    <property type="entry name" value="P-loop containing nucleoside triphosphate hydrolases"/>
    <property type="match status" value="1"/>
</dbReference>
<dbReference type="InterPro" id="IPR027417">
    <property type="entry name" value="P-loop_NTPase"/>
</dbReference>
<keyword evidence="7" id="KW-0413">Isomerase</keyword>
<evidence type="ECO:0000256" key="5">
    <source>
        <dbReference type="ARBA" id="ARBA00023136"/>
    </source>
</evidence>
<dbReference type="Gene3D" id="1.20.58.80">
    <property type="entry name" value="Phosphotransferase system, lactose/cellobiose-type IIA subunit"/>
    <property type="match status" value="1"/>
</dbReference>
<dbReference type="InterPro" id="IPR003959">
    <property type="entry name" value="ATPase_AAA_core"/>
</dbReference>
<gene>
    <name evidence="11" type="ORF">PFLUV_G00277960</name>
</gene>
<sequence>MSPWGSSRRTGDGAGKLDVLWSVSYPLLAGLSLLVLPLLFCWLRSRNTAAVRAERRATENRERDGGTGSPERGDRVRSHHGRAFEFISAALRIDEDEQGDKQQAVGWYQRGITELEKGLAIHISGHGEKSERDRRLQSKMTTNLIMTKDRLKSLVEGLSVSGAQTDLYSATSSPAHRQPPLRSGPSGRPGAVSRKRDSANAAPTGRPKPSSSSSSSLGLPRSTPLGPQRPPAAHGNRNSKGRTSRCSAAVRSPPPPLEKKDVKKNLKNGNTQSHPGTIFTGSSIRFADVAGQDLAKQALQEIVILPALRPELFTGLRTPARGLLLFGPPGNGKTMLAKAVAAESNATFFNISAASLTSKYVGEGEKLVRALFSVARELHPSIIFIGNSSFM</sequence>
<reference evidence="11 12" key="1">
    <citation type="submission" date="2019-06" db="EMBL/GenBank/DDBJ databases">
        <title>A chromosome-scale genome assembly of the European perch, Perca fluviatilis.</title>
        <authorList>
            <person name="Roques C."/>
            <person name="Zahm M."/>
            <person name="Cabau C."/>
            <person name="Klopp C."/>
            <person name="Bouchez O."/>
            <person name="Donnadieu C."/>
            <person name="Kuhl H."/>
            <person name="Gislard M."/>
            <person name="Guendouz S."/>
            <person name="Journot L."/>
            <person name="Haffray P."/>
            <person name="Bestin A."/>
            <person name="Morvezen R."/>
            <person name="Feron R."/>
            <person name="Wen M."/>
            <person name="Jouanno E."/>
            <person name="Herpin A."/>
            <person name="Schartl M."/>
            <person name="Postlethwait J."/>
            <person name="Schaerlinger B."/>
            <person name="Chardard D."/>
            <person name="Lecocq T."/>
            <person name="Poncet C."/>
            <person name="Jaffrelo L."/>
            <person name="Lampietro C."/>
            <person name="Guiguen Y."/>
        </authorList>
    </citation>
    <scope>NUCLEOTIDE SEQUENCE [LARGE SCALE GENOMIC DNA]</scope>
    <source>
        <tissue evidence="11">Blood</tissue>
    </source>
</reference>
<dbReference type="InterPro" id="IPR050304">
    <property type="entry name" value="MT-severing_AAA_ATPase"/>
</dbReference>
<keyword evidence="4" id="KW-0067">ATP-binding</keyword>
<feature type="transmembrane region" description="Helical" evidence="9">
    <location>
        <begin position="20"/>
        <end position="43"/>
    </location>
</feature>
<dbReference type="GO" id="GO:0005874">
    <property type="term" value="C:microtubule"/>
    <property type="evidence" value="ECO:0007669"/>
    <property type="project" value="UniProtKB-KW"/>
</dbReference>
<evidence type="ECO:0000256" key="8">
    <source>
        <dbReference type="SAM" id="MobiDB-lite"/>
    </source>
</evidence>
<feature type="compositionally biased region" description="Basic and acidic residues" evidence="8">
    <location>
        <begin position="52"/>
        <end position="76"/>
    </location>
</feature>
<evidence type="ECO:0000259" key="10">
    <source>
        <dbReference type="SMART" id="SM00745"/>
    </source>
</evidence>
<evidence type="ECO:0000256" key="6">
    <source>
        <dbReference type="ARBA" id="ARBA00023212"/>
    </source>
</evidence>
<dbReference type="FunFam" id="1.20.58.80:FF:000006">
    <property type="entry name" value="Spastin"/>
    <property type="match status" value="1"/>
</dbReference>
<feature type="compositionally biased region" description="Polar residues" evidence="8">
    <location>
        <begin position="267"/>
        <end position="277"/>
    </location>
</feature>
<dbReference type="AlphaFoldDB" id="A0A6A5DYD8"/>
<evidence type="ECO:0000256" key="3">
    <source>
        <dbReference type="ARBA" id="ARBA00022741"/>
    </source>
</evidence>
<dbReference type="Proteomes" id="UP000465112">
    <property type="component" value="Unassembled WGS sequence"/>
</dbReference>
<feature type="region of interest" description="Disordered" evidence="8">
    <location>
        <begin position="168"/>
        <end position="277"/>
    </location>
</feature>
<dbReference type="EMBL" id="VHII01000052">
    <property type="protein sequence ID" value="KAF1371465.1"/>
    <property type="molecule type" value="Genomic_DNA"/>
</dbReference>
<feature type="domain" description="MIT" evidence="10">
    <location>
        <begin position="76"/>
        <end position="153"/>
    </location>
</feature>
<dbReference type="PANTHER" id="PTHR23074">
    <property type="entry name" value="AAA DOMAIN-CONTAINING"/>
    <property type="match status" value="1"/>
</dbReference>
<evidence type="ECO:0000256" key="4">
    <source>
        <dbReference type="ARBA" id="ARBA00022840"/>
    </source>
</evidence>
<dbReference type="GO" id="GO:0005524">
    <property type="term" value="F:ATP binding"/>
    <property type="evidence" value="ECO:0007669"/>
    <property type="project" value="UniProtKB-KW"/>
</dbReference>
<feature type="compositionally biased region" description="Low complexity" evidence="8">
    <location>
        <begin position="180"/>
        <end position="190"/>
    </location>
</feature>
<dbReference type="CDD" id="cd02679">
    <property type="entry name" value="MIT_spastin"/>
    <property type="match status" value="1"/>
</dbReference>
<name>A0A6A5DYD8_PERFL</name>
<keyword evidence="9" id="KW-0812">Transmembrane</keyword>
<keyword evidence="3" id="KW-0547">Nucleotide-binding</keyword>